<dbReference type="SUPFAM" id="SSF53850">
    <property type="entry name" value="Periplasmic binding protein-like II"/>
    <property type="match status" value="1"/>
</dbReference>
<feature type="chain" id="PRO_5012959868" evidence="3">
    <location>
        <begin position="19"/>
        <end position="269"/>
    </location>
</feature>
<dbReference type="EMBL" id="CP021425">
    <property type="protein sequence ID" value="ARU59183.1"/>
    <property type="molecule type" value="Genomic_DNA"/>
</dbReference>
<evidence type="ECO:0000313" key="5">
    <source>
        <dbReference type="EMBL" id="ARU59183.1"/>
    </source>
</evidence>
<sequence>MKTYALHTLLLSCSVLFADISHAEKPVTPCETLRVTGNPDYPPALWRSKKDPKKLIGIAVEVLSEALAPEHIEVKSLHVGAWSRSQEQARSGAIDMLTGAFITDERQTYMDYVKPPFMEMPSVIWVKQNTAFKFDGWSDLKGKLGVTLINNSFGQKFDQFAAEHLEITGVRTAEQVFRLVGLGRMDYGLYELYQGKAIAQVSDAMKGVRHLDPPVSSEGLYYALSKSSVCNTPKLRFYLNRKIAELVEAGLPTKLEAKYLELWKQESLK</sequence>
<dbReference type="InterPro" id="IPR001638">
    <property type="entry name" value="Solute-binding_3/MltF_N"/>
</dbReference>
<dbReference type="SMART" id="SM00062">
    <property type="entry name" value="PBPb"/>
    <property type="match status" value="1"/>
</dbReference>
<organism evidence="5 6">
    <name type="scientific">Oleiphilus messinensis</name>
    <dbReference type="NCBI Taxonomy" id="141451"/>
    <lineage>
        <taxon>Bacteria</taxon>
        <taxon>Pseudomonadati</taxon>
        <taxon>Pseudomonadota</taxon>
        <taxon>Gammaproteobacteria</taxon>
        <taxon>Oceanospirillales</taxon>
        <taxon>Oleiphilaceae</taxon>
        <taxon>Oleiphilus</taxon>
    </lineage>
</organism>
<evidence type="ECO:0000313" key="6">
    <source>
        <dbReference type="Proteomes" id="UP000196027"/>
    </source>
</evidence>
<name>A0A1Y0IIC8_9GAMM</name>
<protein>
    <submittedName>
        <fullName evidence="5">Amino acid ABC transporter periplasmic protein</fullName>
    </submittedName>
</protein>
<dbReference type="Gene3D" id="3.40.190.10">
    <property type="entry name" value="Periplasmic binding protein-like II"/>
    <property type="match status" value="2"/>
</dbReference>
<proteinExistence type="inferred from homology"/>
<gene>
    <name evidence="5" type="ORF">OLMES_5199</name>
</gene>
<feature type="domain" description="Solute-binding protein family 3/N-terminal" evidence="4">
    <location>
        <begin position="32"/>
        <end position="262"/>
    </location>
</feature>
<dbReference type="PANTHER" id="PTHR35936">
    <property type="entry name" value="MEMBRANE-BOUND LYTIC MUREIN TRANSGLYCOSYLASE F"/>
    <property type="match status" value="1"/>
</dbReference>
<evidence type="ECO:0000256" key="2">
    <source>
        <dbReference type="ARBA" id="ARBA00022729"/>
    </source>
</evidence>
<comment type="similarity">
    <text evidence="1">Belongs to the bacterial solute-binding protein 3 family.</text>
</comment>
<dbReference type="KEGG" id="ome:OLMES_5199"/>
<dbReference type="RefSeq" id="WP_087463886.1">
    <property type="nucleotide sequence ID" value="NZ_CP021425.1"/>
</dbReference>
<dbReference type="Proteomes" id="UP000196027">
    <property type="component" value="Chromosome"/>
</dbReference>
<evidence type="ECO:0000256" key="1">
    <source>
        <dbReference type="ARBA" id="ARBA00010333"/>
    </source>
</evidence>
<dbReference type="OrthoDB" id="7677520at2"/>
<reference evidence="5 6" key="1">
    <citation type="submission" date="2017-05" db="EMBL/GenBank/DDBJ databases">
        <title>Genomic insights into alkan degradation activity of Oleiphilus messinensis.</title>
        <authorList>
            <person name="Kozyavkin S.A."/>
            <person name="Slesarev A.I."/>
            <person name="Golyshin P.N."/>
            <person name="Korzhenkov A."/>
            <person name="Golyshina O.N."/>
            <person name="Toshchakov S.V."/>
        </authorList>
    </citation>
    <scope>NUCLEOTIDE SEQUENCE [LARGE SCALE GENOMIC DNA]</scope>
    <source>
        <strain evidence="5 6">ME102</strain>
    </source>
</reference>
<keyword evidence="6" id="KW-1185">Reference proteome</keyword>
<dbReference type="AlphaFoldDB" id="A0A1Y0IIC8"/>
<keyword evidence="2 3" id="KW-0732">Signal</keyword>
<evidence type="ECO:0000256" key="3">
    <source>
        <dbReference type="SAM" id="SignalP"/>
    </source>
</evidence>
<dbReference type="PANTHER" id="PTHR35936:SF6">
    <property type="entry name" value="AMINO ACID ABC TRANSPORTER SUBSTRATE-BINDING PAAT FAMILY PROTEIN"/>
    <property type="match status" value="1"/>
</dbReference>
<accession>A0A1Y0IIC8</accession>
<evidence type="ECO:0000259" key="4">
    <source>
        <dbReference type="SMART" id="SM00062"/>
    </source>
</evidence>
<dbReference type="Pfam" id="PF00497">
    <property type="entry name" value="SBP_bac_3"/>
    <property type="match status" value="1"/>
</dbReference>
<feature type="signal peptide" evidence="3">
    <location>
        <begin position="1"/>
        <end position="18"/>
    </location>
</feature>